<keyword evidence="3" id="KW-0540">Nuclease</keyword>
<dbReference type="PANTHER" id="PTHR35149:SF2">
    <property type="entry name" value="DUF262 DOMAIN-CONTAINING PROTEIN"/>
    <property type="match status" value="1"/>
</dbReference>
<gene>
    <name evidence="3" type="ORF">PS435_10520</name>
</gene>
<dbReference type="PANTHER" id="PTHR35149">
    <property type="entry name" value="SLL5132 PROTEIN"/>
    <property type="match status" value="1"/>
</dbReference>
<dbReference type="Pfam" id="PF03235">
    <property type="entry name" value="GmrSD_N"/>
    <property type="match status" value="1"/>
</dbReference>
<keyword evidence="3" id="KW-0378">Hydrolase</keyword>
<sequence>MQGSSQNLVTQVMKGNHYFIPVYQRRYSWVKVQVERLVDDLRLAEEQHRPHYFLGSLILDATIEGINDFSVIDGQQRITTISLFLMAIRDTFPRTDETHQRIDDLYLIDKYDHENVHKNRLHSVPGDEEEYVDVLENGAAAKPSLFRDTYVLFQQVLKDDPKMSPQDWLTVLEQRLVVMSITVQQDDDAQLIFESLNSTGLDLTEADKIRNFLLMDLHGDQQKQAYAIWQKNEKLVGRGELSKFFRHYLTSLAVRSKITLEQQIYDDYRRFIGEAPGFDRIDELRKESQVAKYYSLIKDPQHHQVEDYPDPRARELLIRLGRMNNDITTPYFLQLFKMNNSGRLTGEELSNVLAIILSYLARRLFVGSPSTGLNTFFGILNRQVEQLMRMTSQDYVTALGWQLTSRVVENKLFPTDQALNDALAKKDYYHYADRSFWFVFDELNNVLGEHQDLFDAAQAGHLSIEHIMPQTLSEKWRQELGHNWELIYNQWDNRFANLTLTGFNSRMSNRLFQDKRDMENGYQQSGIKLNQNLAKLEHWNETTLKARERQLYNLAVRAWPRPAITPTNTAKHMLPPDWTTLEANVTITDQVVSAYRIFDQPPKVAKNWKAVFISVALDLWALDPTPFYRAANSDDNDLIFHQAEISEDPRFHQFYPLPNSDLTIRVQPLNNVARLNKLGKLMTATGHDLSDISVKMHTRPSVAKQLRLGKTSLDRKK</sequence>
<keyword evidence="4" id="KW-1185">Reference proteome</keyword>
<dbReference type="RefSeq" id="WP_331244014.1">
    <property type="nucleotide sequence ID" value="NZ_JAQSGJ010000030.1"/>
</dbReference>
<dbReference type="InterPro" id="IPR004919">
    <property type="entry name" value="GmrSD_N"/>
</dbReference>
<dbReference type="Proteomes" id="UP001330016">
    <property type="component" value="Unassembled WGS sequence"/>
</dbReference>
<evidence type="ECO:0000313" key="4">
    <source>
        <dbReference type="Proteomes" id="UP001330016"/>
    </source>
</evidence>
<accession>A0ABU7T105</accession>
<feature type="domain" description="GmrSD restriction endonucleases N-terminal" evidence="1">
    <location>
        <begin position="13"/>
        <end position="214"/>
    </location>
</feature>
<comment type="caution">
    <text evidence="3">The sequence shown here is derived from an EMBL/GenBank/DDBJ whole genome shotgun (WGS) entry which is preliminary data.</text>
</comment>
<evidence type="ECO:0000259" key="1">
    <source>
        <dbReference type="Pfam" id="PF03235"/>
    </source>
</evidence>
<reference evidence="3 4" key="1">
    <citation type="submission" date="2023-02" db="EMBL/GenBank/DDBJ databases">
        <title>The predominant lactic acid bacteria and yeasts involved in the spontaneous fermentation of millet during the production of the traditional porridge Hausa koko in Ghana.</title>
        <authorList>
            <person name="Atter A."/>
            <person name="Diaz M."/>
        </authorList>
    </citation>
    <scope>NUCLEOTIDE SEQUENCE [LARGE SCALE GENOMIC DNA]</scope>
    <source>
        <strain evidence="3 4">FI11640</strain>
    </source>
</reference>
<name>A0ABU7T105_9LACO</name>
<dbReference type="InterPro" id="IPR011089">
    <property type="entry name" value="GmrSD_C"/>
</dbReference>
<proteinExistence type="predicted"/>
<feature type="domain" description="GmrSD restriction endonucleases C-terminal" evidence="2">
    <location>
        <begin position="414"/>
        <end position="552"/>
    </location>
</feature>
<protein>
    <submittedName>
        <fullName evidence="3">DUF262 domain-containing HNH endonuclease family protein</fullName>
    </submittedName>
</protein>
<organism evidence="3 4">
    <name type="scientific">Schleiferilactobacillus harbinensis</name>
    <dbReference type="NCBI Taxonomy" id="304207"/>
    <lineage>
        <taxon>Bacteria</taxon>
        <taxon>Bacillati</taxon>
        <taxon>Bacillota</taxon>
        <taxon>Bacilli</taxon>
        <taxon>Lactobacillales</taxon>
        <taxon>Lactobacillaceae</taxon>
        <taxon>Schleiferilactobacillus</taxon>
    </lineage>
</organism>
<evidence type="ECO:0000259" key="2">
    <source>
        <dbReference type="Pfam" id="PF07510"/>
    </source>
</evidence>
<dbReference type="Pfam" id="PF07510">
    <property type="entry name" value="GmrSD_C"/>
    <property type="match status" value="1"/>
</dbReference>
<dbReference type="GO" id="GO:0004519">
    <property type="term" value="F:endonuclease activity"/>
    <property type="evidence" value="ECO:0007669"/>
    <property type="project" value="UniProtKB-KW"/>
</dbReference>
<evidence type="ECO:0000313" key="3">
    <source>
        <dbReference type="EMBL" id="MEE6716290.1"/>
    </source>
</evidence>
<keyword evidence="3" id="KW-0255">Endonuclease</keyword>
<dbReference type="EMBL" id="JAQSGK010000030">
    <property type="protein sequence ID" value="MEE6716290.1"/>
    <property type="molecule type" value="Genomic_DNA"/>
</dbReference>